<dbReference type="Pfam" id="PF01053">
    <property type="entry name" value="Cys_Met_Meta_PP"/>
    <property type="match status" value="1"/>
</dbReference>
<comment type="caution">
    <text evidence="5">The sequence shown here is derived from an EMBL/GenBank/DDBJ whole genome shotgun (WGS) entry which is preliminary data.</text>
</comment>
<evidence type="ECO:0000256" key="4">
    <source>
        <dbReference type="RuleBase" id="RU362118"/>
    </source>
</evidence>
<keyword evidence="6" id="KW-1185">Reference proteome</keyword>
<feature type="modified residue" description="N6-(pyridoxal phosphate)lysine" evidence="3">
    <location>
        <position position="202"/>
    </location>
</feature>
<dbReference type="InterPro" id="IPR000277">
    <property type="entry name" value="Cys/Met-Metab_PyrdxlP-dep_enz"/>
</dbReference>
<dbReference type="AlphaFoldDB" id="A0A9P6ETD4"/>
<evidence type="ECO:0000256" key="3">
    <source>
        <dbReference type="PIRSR" id="PIRSR001434-2"/>
    </source>
</evidence>
<dbReference type="PANTHER" id="PTHR11808">
    <property type="entry name" value="TRANS-SULFURATION ENZYME FAMILY MEMBER"/>
    <property type="match status" value="1"/>
</dbReference>
<dbReference type="InterPro" id="IPR015422">
    <property type="entry name" value="PyrdxlP-dep_Trfase_small"/>
</dbReference>
<organism evidence="5 6">
    <name type="scientific">Crepidotus variabilis</name>
    <dbReference type="NCBI Taxonomy" id="179855"/>
    <lineage>
        <taxon>Eukaryota</taxon>
        <taxon>Fungi</taxon>
        <taxon>Dikarya</taxon>
        <taxon>Basidiomycota</taxon>
        <taxon>Agaricomycotina</taxon>
        <taxon>Agaricomycetes</taxon>
        <taxon>Agaricomycetidae</taxon>
        <taxon>Agaricales</taxon>
        <taxon>Agaricineae</taxon>
        <taxon>Crepidotaceae</taxon>
        <taxon>Crepidotus</taxon>
    </lineage>
</organism>
<sequence length="398" mass="43944">MPPSRKLSGTTLVHGDQGLTTDANVAPSISVSTTFRAAPTAPNQSRTLQDFDWRQPSHHVYSRWSQQITTRAEHVLSKINHGFAITYASGLAAGLAALFHFQPKRIAIRGGYPGFFSIFEILQRSNGSKPEIIDLDDPFQPGDFCWLETPLNPTGESRDIAFYANKIHEVNGKLLVDSTFAPPPLQYPFDLGADCVLHSGSKYFGGHSDLLCGVLIVQTEPEWKQLHLDRSFLGNMMGSLESWLLLRSLRTLHLRVAQQSATATALAQWLNAIVKTPHGHLIDNIPGGIVAHVSHSSIQGIDERGFDPHNQMIGGWNATFSLKMSTPKSAKQLPHLLKYFTPATSLGGVESLIEYRHEIDPSADPCLVRLSIGLEDFEDLKRDLSLAFQKLAQPRAKL</sequence>
<evidence type="ECO:0000256" key="2">
    <source>
        <dbReference type="ARBA" id="ARBA00022898"/>
    </source>
</evidence>
<evidence type="ECO:0000313" key="6">
    <source>
        <dbReference type="Proteomes" id="UP000807306"/>
    </source>
</evidence>
<comment type="cofactor">
    <cofactor evidence="1 4">
        <name>pyridoxal 5'-phosphate</name>
        <dbReference type="ChEBI" id="CHEBI:597326"/>
    </cofactor>
</comment>
<dbReference type="OrthoDB" id="3512640at2759"/>
<evidence type="ECO:0000313" key="5">
    <source>
        <dbReference type="EMBL" id="KAF9534817.1"/>
    </source>
</evidence>
<dbReference type="InterPro" id="IPR015424">
    <property type="entry name" value="PyrdxlP-dep_Trfase"/>
</dbReference>
<evidence type="ECO:0000256" key="1">
    <source>
        <dbReference type="ARBA" id="ARBA00001933"/>
    </source>
</evidence>
<dbReference type="GO" id="GO:0005737">
    <property type="term" value="C:cytoplasm"/>
    <property type="evidence" value="ECO:0007669"/>
    <property type="project" value="TreeGrafter"/>
</dbReference>
<dbReference type="Gene3D" id="3.40.640.10">
    <property type="entry name" value="Type I PLP-dependent aspartate aminotransferase-like (Major domain)"/>
    <property type="match status" value="1"/>
</dbReference>
<proteinExistence type="inferred from homology"/>
<name>A0A9P6ETD4_9AGAR</name>
<comment type="similarity">
    <text evidence="4">Belongs to the trans-sulfuration enzymes family.</text>
</comment>
<dbReference type="PANTHER" id="PTHR11808:SF35">
    <property type="entry name" value="CYSTATHIONINE GAMMA-SYNTHASE (AFU_ORTHOLOGUE AFUA_7G01590)"/>
    <property type="match status" value="1"/>
</dbReference>
<dbReference type="InterPro" id="IPR015421">
    <property type="entry name" value="PyrdxlP-dep_Trfase_major"/>
</dbReference>
<keyword evidence="2 3" id="KW-0663">Pyridoxal phosphate</keyword>
<dbReference type="GO" id="GO:0030170">
    <property type="term" value="F:pyridoxal phosphate binding"/>
    <property type="evidence" value="ECO:0007669"/>
    <property type="project" value="InterPro"/>
</dbReference>
<protein>
    <submittedName>
        <fullName evidence="5">Cys/Met metabolism PLP-dependent enzyme-domain-containing protein</fullName>
    </submittedName>
</protein>
<dbReference type="GO" id="GO:0019346">
    <property type="term" value="P:transsulfuration"/>
    <property type="evidence" value="ECO:0007669"/>
    <property type="project" value="InterPro"/>
</dbReference>
<gene>
    <name evidence="5" type="ORF">CPB83DRAFT_842993</name>
</gene>
<dbReference type="SUPFAM" id="SSF53383">
    <property type="entry name" value="PLP-dependent transferases"/>
    <property type="match status" value="1"/>
</dbReference>
<dbReference type="PIRSF" id="PIRSF001434">
    <property type="entry name" value="CGS"/>
    <property type="match status" value="1"/>
</dbReference>
<dbReference type="EMBL" id="MU157825">
    <property type="protein sequence ID" value="KAF9534817.1"/>
    <property type="molecule type" value="Genomic_DNA"/>
</dbReference>
<dbReference type="Gene3D" id="3.90.1150.10">
    <property type="entry name" value="Aspartate Aminotransferase, domain 1"/>
    <property type="match status" value="1"/>
</dbReference>
<reference evidence="5" key="1">
    <citation type="submission" date="2020-11" db="EMBL/GenBank/DDBJ databases">
        <authorList>
            <consortium name="DOE Joint Genome Institute"/>
            <person name="Ahrendt S."/>
            <person name="Riley R."/>
            <person name="Andreopoulos W."/>
            <person name="Labutti K."/>
            <person name="Pangilinan J."/>
            <person name="Ruiz-Duenas F.J."/>
            <person name="Barrasa J.M."/>
            <person name="Sanchez-Garcia M."/>
            <person name="Camarero S."/>
            <person name="Miyauchi S."/>
            <person name="Serrano A."/>
            <person name="Linde D."/>
            <person name="Babiker R."/>
            <person name="Drula E."/>
            <person name="Ayuso-Fernandez I."/>
            <person name="Pacheco R."/>
            <person name="Padilla G."/>
            <person name="Ferreira P."/>
            <person name="Barriuso J."/>
            <person name="Kellner H."/>
            <person name="Castanera R."/>
            <person name="Alfaro M."/>
            <person name="Ramirez L."/>
            <person name="Pisabarro A.G."/>
            <person name="Kuo A."/>
            <person name="Tritt A."/>
            <person name="Lipzen A."/>
            <person name="He G."/>
            <person name="Yan M."/>
            <person name="Ng V."/>
            <person name="Cullen D."/>
            <person name="Martin F."/>
            <person name="Rosso M.-N."/>
            <person name="Henrissat B."/>
            <person name="Hibbett D."/>
            <person name="Martinez A.T."/>
            <person name="Grigoriev I.V."/>
        </authorList>
    </citation>
    <scope>NUCLEOTIDE SEQUENCE</scope>
    <source>
        <strain evidence="5">CBS 506.95</strain>
    </source>
</reference>
<dbReference type="Proteomes" id="UP000807306">
    <property type="component" value="Unassembled WGS sequence"/>
</dbReference>
<accession>A0A9P6ETD4</accession>
<dbReference type="GO" id="GO:0016846">
    <property type="term" value="F:carbon-sulfur lyase activity"/>
    <property type="evidence" value="ECO:0007669"/>
    <property type="project" value="TreeGrafter"/>
</dbReference>